<sequence length="102" mass="11577">MNRSTTVLTCVACGQESPHELVVVGRLLHSTRCTACGHVVRHEQRDLMATYLRDLEHRLLTKPQRLVRRALTEPATFLLTLPGAVLRQPGKLLEELRTLARR</sequence>
<name>A0A3A3Z493_9ACTN</name>
<protein>
    <recommendedName>
        <fullName evidence="3">Bh protein</fullName>
    </recommendedName>
</protein>
<gene>
    <name evidence="1" type="ORF">D5H78_01760</name>
</gene>
<organism evidence="1 2">
    <name type="scientific">Vallicoccus soli</name>
    <dbReference type="NCBI Taxonomy" id="2339232"/>
    <lineage>
        <taxon>Bacteria</taxon>
        <taxon>Bacillati</taxon>
        <taxon>Actinomycetota</taxon>
        <taxon>Actinomycetes</taxon>
        <taxon>Motilibacterales</taxon>
        <taxon>Vallicoccaceae</taxon>
        <taxon>Vallicoccus</taxon>
    </lineage>
</organism>
<dbReference type="EMBL" id="QZEZ01000001">
    <property type="protein sequence ID" value="RJK97748.1"/>
    <property type="molecule type" value="Genomic_DNA"/>
</dbReference>
<dbReference type="OrthoDB" id="161128at2"/>
<accession>A0A3A3Z493</accession>
<keyword evidence="2" id="KW-1185">Reference proteome</keyword>
<dbReference type="AlphaFoldDB" id="A0A3A3Z493"/>
<comment type="caution">
    <text evidence="1">The sequence shown here is derived from an EMBL/GenBank/DDBJ whole genome shotgun (WGS) entry which is preliminary data.</text>
</comment>
<dbReference type="RefSeq" id="WP_119948674.1">
    <property type="nucleotide sequence ID" value="NZ_QZEZ01000001.1"/>
</dbReference>
<dbReference type="Proteomes" id="UP000265614">
    <property type="component" value="Unassembled WGS sequence"/>
</dbReference>
<evidence type="ECO:0000313" key="2">
    <source>
        <dbReference type="Proteomes" id="UP000265614"/>
    </source>
</evidence>
<evidence type="ECO:0000313" key="1">
    <source>
        <dbReference type="EMBL" id="RJK97748.1"/>
    </source>
</evidence>
<evidence type="ECO:0008006" key="3">
    <source>
        <dbReference type="Google" id="ProtNLM"/>
    </source>
</evidence>
<proteinExistence type="predicted"/>
<reference evidence="1 2" key="1">
    <citation type="submission" date="2018-09" db="EMBL/GenBank/DDBJ databases">
        <title>YIM 75000 draft genome.</title>
        <authorList>
            <person name="Tang S."/>
            <person name="Feng Y."/>
        </authorList>
    </citation>
    <scope>NUCLEOTIDE SEQUENCE [LARGE SCALE GENOMIC DNA]</scope>
    <source>
        <strain evidence="1 2">YIM 75000</strain>
    </source>
</reference>